<dbReference type="GO" id="GO:0005965">
    <property type="term" value="C:protein farnesyltransferase complex"/>
    <property type="evidence" value="ECO:0007669"/>
    <property type="project" value="TreeGrafter"/>
</dbReference>
<keyword evidence="7" id="KW-0677">Repeat</keyword>
<evidence type="ECO:0000256" key="3">
    <source>
        <dbReference type="ARBA" id="ARBA00012700"/>
    </source>
</evidence>
<protein>
    <recommendedName>
        <fullName evidence="9">Protein farnesyltransferase/geranylgeranyltransferase type-1 subunit alpha</fullName>
        <ecNumber evidence="4">2.5.1.58</ecNumber>
        <ecNumber evidence="3">2.5.1.59</ecNumber>
    </recommendedName>
    <alternativeName>
        <fullName evidence="12">CAAX farnesyltransferase subunit alpha</fullName>
    </alternativeName>
    <alternativeName>
        <fullName evidence="11">FTase-alpha</fullName>
    </alternativeName>
    <alternativeName>
        <fullName evidence="10">Ras proteins prenyltransferase subunit alpha</fullName>
    </alternativeName>
    <alternativeName>
        <fullName evidence="13">Type I protein geranyl-geranyltransferase subunit alpha</fullName>
    </alternativeName>
</protein>
<evidence type="ECO:0000256" key="10">
    <source>
        <dbReference type="ARBA" id="ARBA00041392"/>
    </source>
</evidence>
<dbReference type="GO" id="GO:0004662">
    <property type="term" value="F:CAAX-protein geranylgeranyltransferase activity"/>
    <property type="evidence" value="ECO:0007669"/>
    <property type="project" value="UniProtKB-EC"/>
</dbReference>
<evidence type="ECO:0000256" key="8">
    <source>
        <dbReference type="ARBA" id="ARBA00022842"/>
    </source>
</evidence>
<comment type="similarity">
    <text evidence="2">Belongs to the protein prenyltransferase subunit alpha family.</text>
</comment>
<reference evidence="14 15" key="1">
    <citation type="submission" date="2020-02" db="EMBL/GenBank/DDBJ databases">
        <authorList>
            <person name="Ferguson B K."/>
        </authorList>
    </citation>
    <scope>NUCLEOTIDE SEQUENCE [LARGE SCALE GENOMIC DNA]</scope>
</reference>
<keyword evidence="15" id="KW-1185">Reference proteome</keyword>
<dbReference type="Gene3D" id="1.25.40.120">
    <property type="entry name" value="Protein prenylyltransferase"/>
    <property type="match status" value="1"/>
</dbReference>
<name>A0A6H5HKD7_9HEMI</name>
<evidence type="ECO:0000313" key="15">
    <source>
        <dbReference type="Proteomes" id="UP000479000"/>
    </source>
</evidence>
<dbReference type="Proteomes" id="UP000479000">
    <property type="component" value="Unassembled WGS sequence"/>
</dbReference>
<sequence>MSESSSDSSCPDRWVFYCDRPEWKDVTPLAQEEGPSPVAAIAYSAKFRDVYGYMRAVIKNKEISERALELTTDALELNPANYTVWQYRRLLLKELNKDLHDEFDYINQMIEDSAKNYQVWHHRMVLVEWLNDPSMELDFLKEALSADPKNYHAWKHRQWVIKTFNLFGSEMEFTESLIEDDLRNNSAWNQRYFVALHTGILSDPDRTRKEIDFAMKAILKATLNESSWNYLRGLLIHMDKGLLEEDVVDFCEKLYASGNRSRHLLAMLVDIALEDEDTKNDERALQLCEELAKRYDHIREKYWNYIAVSVKKKISSTSTTNHKSTENETSRGCEQIEDTVNL</sequence>
<evidence type="ECO:0000256" key="5">
    <source>
        <dbReference type="ARBA" id="ARBA00022602"/>
    </source>
</evidence>
<evidence type="ECO:0000256" key="13">
    <source>
        <dbReference type="ARBA" id="ARBA00043219"/>
    </source>
</evidence>
<dbReference type="SUPFAM" id="SSF48439">
    <property type="entry name" value="Protein prenylyltransferase"/>
    <property type="match status" value="1"/>
</dbReference>
<dbReference type="PANTHER" id="PTHR11129">
    <property type="entry name" value="PROTEIN FARNESYLTRANSFERASE ALPHA SUBUNIT/RAB GERANYLGERANYL TRANSFERASE ALPHA SUBUNIT"/>
    <property type="match status" value="1"/>
</dbReference>
<evidence type="ECO:0000256" key="6">
    <source>
        <dbReference type="ARBA" id="ARBA00022679"/>
    </source>
</evidence>
<evidence type="ECO:0000256" key="11">
    <source>
        <dbReference type="ARBA" id="ARBA00042436"/>
    </source>
</evidence>
<evidence type="ECO:0000256" key="1">
    <source>
        <dbReference type="ARBA" id="ARBA00001946"/>
    </source>
</evidence>
<accession>A0A6H5HKD7</accession>
<evidence type="ECO:0000256" key="9">
    <source>
        <dbReference type="ARBA" id="ARBA00040965"/>
    </source>
</evidence>
<dbReference type="PANTHER" id="PTHR11129:SF1">
    <property type="entry name" value="PROTEIN FARNESYLTRANSFERASE_GERANYLGERANYLTRANSFERASE TYPE-1 SUBUNIT ALPHA"/>
    <property type="match status" value="1"/>
</dbReference>
<dbReference type="GO" id="GO:0004660">
    <property type="term" value="F:protein farnesyltransferase activity"/>
    <property type="evidence" value="ECO:0007669"/>
    <property type="project" value="UniProtKB-EC"/>
</dbReference>
<dbReference type="EC" id="2.5.1.58" evidence="4"/>
<keyword evidence="6" id="KW-0808">Transferase</keyword>
<dbReference type="EC" id="2.5.1.59" evidence="3"/>
<organism evidence="14 15">
    <name type="scientific">Nesidiocoris tenuis</name>
    <dbReference type="NCBI Taxonomy" id="355587"/>
    <lineage>
        <taxon>Eukaryota</taxon>
        <taxon>Metazoa</taxon>
        <taxon>Ecdysozoa</taxon>
        <taxon>Arthropoda</taxon>
        <taxon>Hexapoda</taxon>
        <taxon>Insecta</taxon>
        <taxon>Pterygota</taxon>
        <taxon>Neoptera</taxon>
        <taxon>Paraneoptera</taxon>
        <taxon>Hemiptera</taxon>
        <taxon>Heteroptera</taxon>
        <taxon>Panheteroptera</taxon>
        <taxon>Cimicomorpha</taxon>
        <taxon>Miridae</taxon>
        <taxon>Dicyphina</taxon>
        <taxon>Nesidiocoris</taxon>
    </lineage>
</organism>
<evidence type="ECO:0000256" key="7">
    <source>
        <dbReference type="ARBA" id="ARBA00022737"/>
    </source>
</evidence>
<dbReference type="GO" id="GO:0005953">
    <property type="term" value="C:CAAX-protein geranylgeranyltransferase complex"/>
    <property type="evidence" value="ECO:0007669"/>
    <property type="project" value="TreeGrafter"/>
</dbReference>
<evidence type="ECO:0000256" key="12">
    <source>
        <dbReference type="ARBA" id="ARBA00043086"/>
    </source>
</evidence>
<evidence type="ECO:0000256" key="4">
    <source>
        <dbReference type="ARBA" id="ARBA00012702"/>
    </source>
</evidence>
<evidence type="ECO:0000313" key="14">
    <source>
        <dbReference type="EMBL" id="CAB0016502.1"/>
    </source>
</evidence>
<dbReference type="InterPro" id="IPR002088">
    <property type="entry name" value="Prenyl_trans_a"/>
</dbReference>
<dbReference type="PROSITE" id="PS51147">
    <property type="entry name" value="PFTA"/>
    <property type="match status" value="5"/>
</dbReference>
<gene>
    <name evidence="14" type="ORF">NTEN_LOCUS20672</name>
</gene>
<dbReference type="EMBL" id="CADCXU010030404">
    <property type="protein sequence ID" value="CAB0016502.1"/>
    <property type="molecule type" value="Genomic_DNA"/>
</dbReference>
<keyword evidence="8" id="KW-0460">Magnesium</keyword>
<dbReference type="OrthoDB" id="272289at2759"/>
<proteinExistence type="inferred from homology"/>
<dbReference type="AlphaFoldDB" id="A0A6H5HKD7"/>
<comment type="cofactor">
    <cofactor evidence="1">
        <name>Mg(2+)</name>
        <dbReference type="ChEBI" id="CHEBI:18420"/>
    </cofactor>
</comment>
<evidence type="ECO:0000256" key="2">
    <source>
        <dbReference type="ARBA" id="ARBA00006734"/>
    </source>
</evidence>
<dbReference type="Pfam" id="PF01239">
    <property type="entry name" value="PPTA"/>
    <property type="match status" value="5"/>
</dbReference>
<keyword evidence="5" id="KW-0637">Prenyltransferase</keyword>